<comment type="caution">
    <text evidence="1">The sequence shown here is derived from an EMBL/GenBank/DDBJ whole genome shotgun (WGS) entry which is preliminary data.</text>
</comment>
<sequence length="74" mass="8889">MFKDERDLVWCMVQNCISDKQINKNIIISKLFWYCFNPKPSSLETYIFLFIFDEIFGKLVNKIISQNNQNYGIK</sequence>
<dbReference type="Proteomes" id="UP000276133">
    <property type="component" value="Unassembled WGS sequence"/>
</dbReference>
<proteinExistence type="predicted"/>
<name>A0A3M7SN63_BRAPC</name>
<accession>A0A3M7SN63</accession>
<evidence type="ECO:0000313" key="1">
    <source>
        <dbReference type="EMBL" id="RNA37142.1"/>
    </source>
</evidence>
<protein>
    <submittedName>
        <fullName evidence="1">Uncharacterized protein</fullName>
    </submittedName>
</protein>
<keyword evidence="2" id="KW-1185">Reference proteome</keyword>
<organism evidence="1 2">
    <name type="scientific">Brachionus plicatilis</name>
    <name type="common">Marine rotifer</name>
    <name type="synonym">Brachionus muelleri</name>
    <dbReference type="NCBI Taxonomy" id="10195"/>
    <lineage>
        <taxon>Eukaryota</taxon>
        <taxon>Metazoa</taxon>
        <taxon>Spiralia</taxon>
        <taxon>Gnathifera</taxon>
        <taxon>Rotifera</taxon>
        <taxon>Eurotatoria</taxon>
        <taxon>Monogononta</taxon>
        <taxon>Pseudotrocha</taxon>
        <taxon>Ploima</taxon>
        <taxon>Brachionidae</taxon>
        <taxon>Brachionus</taxon>
    </lineage>
</organism>
<dbReference type="EMBL" id="REGN01001087">
    <property type="protein sequence ID" value="RNA37142.1"/>
    <property type="molecule type" value="Genomic_DNA"/>
</dbReference>
<reference evidence="1 2" key="1">
    <citation type="journal article" date="2018" name="Sci. Rep.">
        <title>Genomic signatures of local adaptation to the degree of environmental predictability in rotifers.</title>
        <authorList>
            <person name="Franch-Gras L."/>
            <person name="Hahn C."/>
            <person name="Garcia-Roger E.M."/>
            <person name="Carmona M.J."/>
            <person name="Serra M."/>
            <person name="Gomez A."/>
        </authorList>
    </citation>
    <scope>NUCLEOTIDE SEQUENCE [LARGE SCALE GENOMIC DNA]</scope>
    <source>
        <strain evidence="1">HYR1</strain>
    </source>
</reference>
<evidence type="ECO:0000313" key="2">
    <source>
        <dbReference type="Proteomes" id="UP000276133"/>
    </source>
</evidence>
<dbReference type="AlphaFoldDB" id="A0A3M7SN63"/>
<gene>
    <name evidence="1" type="ORF">BpHYR1_039881</name>
</gene>